<dbReference type="InterPro" id="IPR018253">
    <property type="entry name" value="DnaJ_domain_CS"/>
</dbReference>
<dbReference type="GO" id="GO:0006457">
    <property type="term" value="P:protein folding"/>
    <property type="evidence" value="ECO:0007669"/>
    <property type="project" value="InterPro"/>
</dbReference>
<dbReference type="SUPFAM" id="SSF49493">
    <property type="entry name" value="HSP40/DnaJ peptide-binding domain"/>
    <property type="match status" value="2"/>
</dbReference>
<organism evidence="13 14">
    <name type="scientific">Actinia tenebrosa</name>
    <name type="common">Australian red waratah sea anemone</name>
    <dbReference type="NCBI Taxonomy" id="6105"/>
    <lineage>
        <taxon>Eukaryota</taxon>
        <taxon>Metazoa</taxon>
        <taxon>Cnidaria</taxon>
        <taxon>Anthozoa</taxon>
        <taxon>Hexacorallia</taxon>
        <taxon>Actiniaria</taxon>
        <taxon>Actiniidae</taxon>
        <taxon>Actinia</taxon>
    </lineage>
</organism>
<protein>
    <submittedName>
        <fullName evidence="14">DnaJ homolog subfamily A member 2-like</fullName>
    </submittedName>
</protein>
<dbReference type="RefSeq" id="XP_031566895.1">
    <property type="nucleotide sequence ID" value="XM_031711035.1"/>
</dbReference>
<dbReference type="Pfam" id="PF01556">
    <property type="entry name" value="DnaJ_C"/>
    <property type="match status" value="1"/>
</dbReference>
<dbReference type="InterPro" id="IPR001623">
    <property type="entry name" value="DnaJ_domain"/>
</dbReference>
<proteinExistence type="inferred from homology"/>
<dbReference type="PROSITE" id="PS00636">
    <property type="entry name" value="DNAJ_1"/>
    <property type="match status" value="1"/>
</dbReference>
<dbReference type="InParanoid" id="A0A6P8IJI2"/>
<dbReference type="FunCoup" id="A0A6P8IJI2">
    <property type="interactions" value="1835"/>
</dbReference>
<dbReference type="InterPro" id="IPR002939">
    <property type="entry name" value="DnaJ_C"/>
</dbReference>
<dbReference type="Proteomes" id="UP000515163">
    <property type="component" value="Unplaced"/>
</dbReference>
<dbReference type="InterPro" id="IPR036869">
    <property type="entry name" value="J_dom_sf"/>
</dbReference>
<keyword evidence="8" id="KW-0636">Prenylation</keyword>
<dbReference type="CDD" id="cd10719">
    <property type="entry name" value="DnaJ_zf"/>
    <property type="match status" value="1"/>
</dbReference>
<dbReference type="InterPro" id="IPR036410">
    <property type="entry name" value="HSP_DnaJ_Cys-rich_dom_sf"/>
</dbReference>
<dbReference type="GO" id="GO:0051082">
    <property type="term" value="F:unfolded protein binding"/>
    <property type="evidence" value="ECO:0007669"/>
    <property type="project" value="InterPro"/>
</dbReference>
<dbReference type="SMART" id="SM00271">
    <property type="entry name" value="DnaJ"/>
    <property type="match status" value="1"/>
</dbReference>
<dbReference type="KEGG" id="aten:116301870"/>
<keyword evidence="2 9" id="KW-0479">Metal-binding</keyword>
<feature type="domain" description="J" evidence="11">
    <location>
        <begin position="5"/>
        <end position="67"/>
    </location>
</feature>
<reference evidence="14" key="1">
    <citation type="submission" date="2025-08" db="UniProtKB">
        <authorList>
            <consortium name="RefSeq"/>
        </authorList>
    </citation>
    <scope>IDENTIFICATION</scope>
    <source>
        <tissue evidence="14">Tentacle</tissue>
    </source>
</reference>
<dbReference type="GO" id="GO:0008270">
    <property type="term" value="F:zinc ion binding"/>
    <property type="evidence" value="ECO:0007669"/>
    <property type="project" value="UniProtKB-KW"/>
</dbReference>
<name>A0A6P8IJI2_ACTTE</name>
<feature type="compositionally biased region" description="Basic and acidic residues" evidence="10">
    <location>
        <begin position="377"/>
        <end position="387"/>
    </location>
</feature>
<feature type="zinc finger region" description="CR-type" evidence="9">
    <location>
        <begin position="128"/>
        <end position="212"/>
    </location>
</feature>
<dbReference type="FunFam" id="1.10.287.110:FF:000016">
    <property type="entry name" value="DnaJ (Hsp40) homolog, subfamily A, member 2"/>
    <property type="match status" value="1"/>
</dbReference>
<keyword evidence="5 9" id="KW-0862">Zinc</keyword>
<dbReference type="HAMAP" id="MF_01152">
    <property type="entry name" value="DnaJ"/>
    <property type="match status" value="1"/>
</dbReference>
<dbReference type="GO" id="GO:0030544">
    <property type="term" value="F:Hsp70 protein binding"/>
    <property type="evidence" value="ECO:0007669"/>
    <property type="project" value="InterPro"/>
</dbReference>
<keyword evidence="7" id="KW-0449">Lipoprotein</keyword>
<evidence type="ECO:0000259" key="11">
    <source>
        <dbReference type="PROSITE" id="PS50076"/>
    </source>
</evidence>
<keyword evidence="4 9" id="KW-0863">Zinc-finger</keyword>
<dbReference type="FunFam" id="2.10.230.10:FF:000001">
    <property type="entry name" value="DnaJ subfamily A member 2"/>
    <property type="match status" value="1"/>
</dbReference>
<evidence type="ECO:0000256" key="1">
    <source>
        <dbReference type="ARBA" id="ARBA00022481"/>
    </source>
</evidence>
<accession>A0A6P8IJI2</accession>
<feature type="domain" description="CR-type" evidence="12">
    <location>
        <begin position="128"/>
        <end position="212"/>
    </location>
</feature>
<evidence type="ECO:0000259" key="12">
    <source>
        <dbReference type="PROSITE" id="PS51188"/>
    </source>
</evidence>
<dbReference type="GeneID" id="116301870"/>
<dbReference type="InterPro" id="IPR044713">
    <property type="entry name" value="DNJA1/2-like"/>
</dbReference>
<gene>
    <name evidence="14" type="primary">LOC116301870</name>
</gene>
<dbReference type="GO" id="GO:0009408">
    <property type="term" value="P:response to heat"/>
    <property type="evidence" value="ECO:0007669"/>
    <property type="project" value="InterPro"/>
</dbReference>
<evidence type="ECO:0000256" key="4">
    <source>
        <dbReference type="ARBA" id="ARBA00022771"/>
    </source>
</evidence>
<keyword evidence="1" id="KW-0488">Methylation</keyword>
<dbReference type="PROSITE" id="PS50076">
    <property type="entry name" value="DNAJ_2"/>
    <property type="match status" value="1"/>
</dbReference>
<evidence type="ECO:0000256" key="10">
    <source>
        <dbReference type="SAM" id="MobiDB-lite"/>
    </source>
</evidence>
<keyword evidence="13" id="KW-1185">Reference proteome</keyword>
<keyword evidence="3" id="KW-0677">Repeat</keyword>
<evidence type="ECO:0000256" key="9">
    <source>
        <dbReference type="PROSITE-ProRule" id="PRU00546"/>
    </source>
</evidence>
<evidence type="ECO:0000313" key="13">
    <source>
        <dbReference type="Proteomes" id="UP000515163"/>
    </source>
</evidence>
<dbReference type="PRINTS" id="PR00625">
    <property type="entry name" value="JDOMAIN"/>
</dbReference>
<dbReference type="Gene3D" id="1.10.287.110">
    <property type="entry name" value="DnaJ domain"/>
    <property type="match status" value="1"/>
</dbReference>
<dbReference type="CDD" id="cd06257">
    <property type="entry name" value="DnaJ"/>
    <property type="match status" value="1"/>
</dbReference>
<dbReference type="FunFam" id="2.60.260.20:FF:000003">
    <property type="entry name" value="DnaJ subfamily A member 2"/>
    <property type="match status" value="1"/>
</dbReference>
<dbReference type="OrthoDB" id="550424at2759"/>
<dbReference type="PANTHER" id="PTHR43888">
    <property type="entry name" value="DNAJ-LIKE-2, ISOFORM A-RELATED"/>
    <property type="match status" value="1"/>
</dbReference>
<feature type="region of interest" description="Disordered" evidence="10">
    <location>
        <begin position="356"/>
        <end position="408"/>
    </location>
</feature>
<dbReference type="CDD" id="cd10747">
    <property type="entry name" value="DnaJ_C"/>
    <property type="match status" value="1"/>
</dbReference>
<dbReference type="InterPro" id="IPR008971">
    <property type="entry name" value="HSP40/DnaJ_pept-bd"/>
</dbReference>
<dbReference type="PROSITE" id="PS51188">
    <property type="entry name" value="ZF_CR"/>
    <property type="match status" value="1"/>
</dbReference>
<dbReference type="InterPro" id="IPR012724">
    <property type="entry name" value="DnaJ"/>
</dbReference>
<dbReference type="AlphaFoldDB" id="A0A6P8IJI2"/>
<evidence type="ECO:0000256" key="6">
    <source>
        <dbReference type="ARBA" id="ARBA00023186"/>
    </source>
</evidence>
<evidence type="ECO:0000313" key="14">
    <source>
        <dbReference type="RefSeq" id="XP_031566895.1"/>
    </source>
</evidence>
<sequence length="408" mass="45157">MADTRLYELLGVTQNASDAEIKKAYRKRAKELHPDKNPETGELFKEISFAYDVLSNPEKRDLYDKYGEKGLREGTGGAAGFDDLLSHIFGGGMGGGLFGGFGGGRHRRRRGDDMFHPLKVTLEDLYNGKTTKLQLSKNIICPTCNGVGGKSGAMRTCSGCKGRGVKVTIRQIGPGMVQQMQSSCNDCYGEGEVINPKDRCKKCEGKKVIKEKKILEVNVEKGMSDNQKIAFRGEGDQEPNVEPGDIILILQQKDHDVFTRQGMDLFMTKEIGLVEALCGFQMVIKHLDGRDLVLHYPAGNIIEPDCIRGVVGEGMPLQRNPCEKGNLYVKFKVEFPENNFIGPENIPKLEALLPARPKPPQVGKDAEEVDLVEVDPSYDKERRHREAYEEDSDDESGGGPSHVQCAHQ</sequence>
<dbReference type="InterPro" id="IPR001305">
    <property type="entry name" value="HSP_DnaJ_Cys-rich_dom"/>
</dbReference>
<evidence type="ECO:0000256" key="8">
    <source>
        <dbReference type="ARBA" id="ARBA00023289"/>
    </source>
</evidence>
<evidence type="ECO:0000256" key="2">
    <source>
        <dbReference type="ARBA" id="ARBA00022723"/>
    </source>
</evidence>
<dbReference type="Gene3D" id="2.10.230.10">
    <property type="entry name" value="Heat shock protein DnaJ, cysteine-rich domain"/>
    <property type="match status" value="1"/>
</dbReference>
<dbReference type="Gene3D" id="2.60.260.20">
    <property type="entry name" value="Urease metallochaperone UreE, N-terminal domain"/>
    <property type="match status" value="2"/>
</dbReference>
<evidence type="ECO:0000256" key="5">
    <source>
        <dbReference type="ARBA" id="ARBA00022833"/>
    </source>
</evidence>
<dbReference type="GO" id="GO:0005524">
    <property type="term" value="F:ATP binding"/>
    <property type="evidence" value="ECO:0007669"/>
    <property type="project" value="InterPro"/>
</dbReference>
<evidence type="ECO:0000256" key="3">
    <source>
        <dbReference type="ARBA" id="ARBA00022737"/>
    </source>
</evidence>
<evidence type="ECO:0000256" key="7">
    <source>
        <dbReference type="ARBA" id="ARBA00023288"/>
    </source>
</evidence>
<keyword evidence="6" id="KW-0143">Chaperone</keyword>
<dbReference type="SUPFAM" id="SSF57938">
    <property type="entry name" value="DnaJ/Hsp40 cysteine-rich domain"/>
    <property type="match status" value="1"/>
</dbReference>
<dbReference type="SUPFAM" id="SSF46565">
    <property type="entry name" value="Chaperone J-domain"/>
    <property type="match status" value="1"/>
</dbReference>
<dbReference type="Pfam" id="PF00226">
    <property type="entry name" value="DnaJ"/>
    <property type="match status" value="1"/>
</dbReference>
<dbReference type="Pfam" id="PF00684">
    <property type="entry name" value="DnaJ_CXXCXGXG"/>
    <property type="match status" value="1"/>
</dbReference>